<keyword evidence="3 6" id="KW-0812">Transmembrane</keyword>
<keyword evidence="8" id="KW-1185">Reference proteome</keyword>
<reference evidence="7" key="1">
    <citation type="journal article" date="2014" name="Int. J. Syst. Evol. Microbiol.">
        <title>Complete genome sequence of Corynebacterium casei LMG S-19264T (=DSM 44701T), isolated from a smear-ripened cheese.</title>
        <authorList>
            <consortium name="US DOE Joint Genome Institute (JGI-PGF)"/>
            <person name="Walter F."/>
            <person name="Albersmeier A."/>
            <person name="Kalinowski J."/>
            <person name="Ruckert C."/>
        </authorList>
    </citation>
    <scope>NUCLEOTIDE SEQUENCE</scope>
    <source>
        <strain evidence="7">VKM Ac-1321</strain>
    </source>
</reference>
<dbReference type="EMBL" id="BSFP01000035">
    <property type="protein sequence ID" value="GLL03549.1"/>
    <property type="molecule type" value="Genomic_DNA"/>
</dbReference>
<feature type="transmembrane region" description="Helical" evidence="6">
    <location>
        <begin position="60"/>
        <end position="87"/>
    </location>
</feature>
<comment type="caution">
    <text evidence="7">The sequence shown here is derived from an EMBL/GenBank/DDBJ whole genome shotgun (WGS) entry which is preliminary data.</text>
</comment>
<feature type="transmembrane region" description="Helical" evidence="6">
    <location>
        <begin position="155"/>
        <end position="176"/>
    </location>
</feature>
<evidence type="ECO:0000256" key="4">
    <source>
        <dbReference type="ARBA" id="ARBA00022989"/>
    </source>
</evidence>
<sequence>MPEPATDAPPVPASEPQAPAGIRSLARNSAIAAGAVVANGLLSAALLALCAKLGQTGEIAAYTVMTSALAFVLILLSGGSVLLYLNGTEEQRALVRSQWMLVVVPGLLLGIVAVGAFYGSRGYTVNALVAAGVVALGNALSTLQQSDFSRRMRFLANAVLVCTSKAASLVMVLLGVPLTVSLATAGLAQLLVGELVLGTHGSLRSDLVRGLSFRRAFAGYRSSRHLFGYSLGELYVARAGTLLLSLLATPAVMGSFGAIVTAYQAIGGVVQSALQVPMVARARSRLGIEHSAHPAGFSIAVALACAVPMALGVAVLSPFLTGTVLSLPHRAAATWLAVFMLALPFMAVNRAVLFNWMGDGEYSRATRAMAVLAGLCTVAVAGLVPLFGPLGTAAATAAAEAAALTVILLVLNRRPR</sequence>
<feature type="transmembrane region" description="Helical" evidence="6">
    <location>
        <begin position="125"/>
        <end position="143"/>
    </location>
</feature>
<dbReference type="PANTHER" id="PTHR30250">
    <property type="entry name" value="PST FAMILY PREDICTED COLANIC ACID TRANSPORTER"/>
    <property type="match status" value="1"/>
</dbReference>
<comment type="subcellular location">
    <subcellularLocation>
        <location evidence="1">Cell membrane</location>
        <topology evidence="1">Multi-pass membrane protein</topology>
    </subcellularLocation>
</comment>
<reference evidence="7" key="2">
    <citation type="submission" date="2023-01" db="EMBL/GenBank/DDBJ databases">
        <authorList>
            <person name="Sun Q."/>
            <person name="Evtushenko L."/>
        </authorList>
    </citation>
    <scope>NUCLEOTIDE SEQUENCE</scope>
    <source>
        <strain evidence="7">VKM Ac-1321</strain>
    </source>
</reference>
<keyword evidence="5 6" id="KW-0472">Membrane</keyword>
<dbReference type="RefSeq" id="WP_261964771.1">
    <property type="nucleotide sequence ID" value="NZ_BAAAXA010000001.1"/>
</dbReference>
<feature type="transmembrane region" description="Helical" evidence="6">
    <location>
        <begin position="99"/>
        <end position="119"/>
    </location>
</feature>
<accession>A0A9W6KQ91</accession>
<feature type="transmembrane region" description="Helical" evidence="6">
    <location>
        <begin position="332"/>
        <end position="356"/>
    </location>
</feature>
<proteinExistence type="predicted"/>
<protein>
    <recommendedName>
        <fullName evidence="9">O-antigen/teichoic acid export membrane protein</fullName>
    </recommendedName>
</protein>
<feature type="transmembrane region" description="Helical" evidence="6">
    <location>
        <begin position="295"/>
        <end position="320"/>
    </location>
</feature>
<keyword evidence="2" id="KW-1003">Cell membrane</keyword>
<evidence type="ECO:0000313" key="8">
    <source>
        <dbReference type="Proteomes" id="UP001143480"/>
    </source>
</evidence>
<evidence type="ECO:0000256" key="5">
    <source>
        <dbReference type="ARBA" id="ARBA00023136"/>
    </source>
</evidence>
<evidence type="ECO:0000256" key="3">
    <source>
        <dbReference type="ARBA" id="ARBA00022692"/>
    </source>
</evidence>
<evidence type="ECO:0000256" key="2">
    <source>
        <dbReference type="ARBA" id="ARBA00022475"/>
    </source>
</evidence>
<evidence type="ECO:0000256" key="1">
    <source>
        <dbReference type="ARBA" id="ARBA00004651"/>
    </source>
</evidence>
<feature type="transmembrane region" description="Helical" evidence="6">
    <location>
        <begin position="368"/>
        <end position="387"/>
    </location>
</feature>
<feature type="transmembrane region" description="Helical" evidence="6">
    <location>
        <begin position="254"/>
        <end position="274"/>
    </location>
</feature>
<evidence type="ECO:0000313" key="7">
    <source>
        <dbReference type="EMBL" id="GLL03549.1"/>
    </source>
</evidence>
<organism evidence="7 8">
    <name type="scientific">Dactylosporangium matsuzakiense</name>
    <dbReference type="NCBI Taxonomy" id="53360"/>
    <lineage>
        <taxon>Bacteria</taxon>
        <taxon>Bacillati</taxon>
        <taxon>Actinomycetota</taxon>
        <taxon>Actinomycetes</taxon>
        <taxon>Micromonosporales</taxon>
        <taxon>Micromonosporaceae</taxon>
        <taxon>Dactylosporangium</taxon>
    </lineage>
</organism>
<feature type="transmembrane region" description="Helical" evidence="6">
    <location>
        <begin position="393"/>
        <end position="411"/>
    </location>
</feature>
<keyword evidence="4 6" id="KW-1133">Transmembrane helix</keyword>
<name>A0A9W6KQ91_9ACTN</name>
<evidence type="ECO:0000256" key="6">
    <source>
        <dbReference type="SAM" id="Phobius"/>
    </source>
</evidence>
<dbReference type="Proteomes" id="UP001143480">
    <property type="component" value="Unassembled WGS sequence"/>
</dbReference>
<dbReference type="GO" id="GO:0005886">
    <property type="term" value="C:plasma membrane"/>
    <property type="evidence" value="ECO:0007669"/>
    <property type="project" value="UniProtKB-SubCell"/>
</dbReference>
<evidence type="ECO:0008006" key="9">
    <source>
        <dbReference type="Google" id="ProtNLM"/>
    </source>
</evidence>
<dbReference type="InterPro" id="IPR050833">
    <property type="entry name" value="Poly_Biosynth_Transport"/>
</dbReference>
<dbReference type="PANTHER" id="PTHR30250:SF11">
    <property type="entry name" value="O-ANTIGEN TRANSPORTER-RELATED"/>
    <property type="match status" value="1"/>
</dbReference>
<gene>
    <name evidence="7" type="ORF">GCM10017581_052950</name>
</gene>
<feature type="transmembrane region" description="Helical" evidence="6">
    <location>
        <begin position="30"/>
        <end position="54"/>
    </location>
</feature>
<dbReference type="AlphaFoldDB" id="A0A9W6KQ91"/>